<keyword evidence="4 7" id="KW-0238">DNA-binding</keyword>
<dbReference type="InterPro" id="IPR001789">
    <property type="entry name" value="Sig_transdc_resp-reg_receiver"/>
</dbReference>
<dbReference type="SUPFAM" id="SSF52172">
    <property type="entry name" value="CheY-like"/>
    <property type="match status" value="1"/>
</dbReference>
<dbReference type="SMART" id="SM00862">
    <property type="entry name" value="Trans_reg_C"/>
    <property type="match status" value="1"/>
</dbReference>
<feature type="DNA-binding region" description="OmpR/PhoB-type" evidence="7">
    <location>
        <begin position="126"/>
        <end position="224"/>
    </location>
</feature>
<feature type="domain" description="OmpR/PhoB-type" evidence="9">
    <location>
        <begin position="126"/>
        <end position="224"/>
    </location>
</feature>
<protein>
    <submittedName>
        <fullName evidence="10">Response regulator transcription factor</fullName>
    </submittedName>
</protein>
<dbReference type="SMART" id="SM00448">
    <property type="entry name" value="REC"/>
    <property type="match status" value="1"/>
</dbReference>
<sequence>MQLILVEDEESVSRFIKKGFVSEGYQIDVAFDGSIAKSLFEKKHYDLAILDVNLPGLNGYQLCQHFKKINPFIPVIFLTALDSIEDKVTGFESGADDYLVKPFEFRELLLRAKALIRRTSQAGYGAQKLVIADLEMDTSGKIVSRAGKRLDLTAREYSLLEYLMINKGRVVSRVDIAEKVWDLDFDTSTNVIDVYINYLRKKIDKDYPQKLLHTVVGMGYMLRED</sequence>
<keyword evidence="3" id="KW-0805">Transcription regulation</keyword>
<dbReference type="Pfam" id="PF00486">
    <property type="entry name" value="Trans_reg_C"/>
    <property type="match status" value="1"/>
</dbReference>
<evidence type="ECO:0000256" key="4">
    <source>
        <dbReference type="ARBA" id="ARBA00023125"/>
    </source>
</evidence>
<dbReference type="Gene3D" id="1.10.10.10">
    <property type="entry name" value="Winged helix-like DNA-binding domain superfamily/Winged helix DNA-binding domain"/>
    <property type="match status" value="1"/>
</dbReference>
<accession>A0ABS1KXY2</accession>
<keyword evidence="11" id="KW-1185">Reference proteome</keyword>
<feature type="domain" description="Response regulatory" evidence="8">
    <location>
        <begin position="2"/>
        <end position="116"/>
    </location>
</feature>
<name>A0ABS1KXY2_9BACT</name>
<evidence type="ECO:0000313" key="11">
    <source>
        <dbReference type="Proteomes" id="UP000613030"/>
    </source>
</evidence>
<dbReference type="Gene3D" id="3.40.50.2300">
    <property type="match status" value="1"/>
</dbReference>
<dbReference type="CDD" id="cd17574">
    <property type="entry name" value="REC_OmpR"/>
    <property type="match status" value="1"/>
</dbReference>
<proteinExistence type="predicted"/>
<dbReference type="CDD" id="cd00383">
    <property type="entry name" value="trans_reg_C"/>
    <property type="match status" value="1"/>
</dbReference>
<evidence type="ECO:0000259" key="9">
    <source>
        <dbReference type="PROSITE" id="PS51755"/>
    </source>
</evidence>
<dbReference type="Pfam" id="PF00072">
    <property type="entry name" value="Response_reg"/>
    <property type="match status" value="1"/>
</dbReference>
<dbReference type="RefSeq" id="WP_202013826.1">
    <property type="nucleotide sequence ID" value="NZ_JAERRB010000009.1"/>
</dbReference>
<keyword evidence="2" id="KW-0902">Two-component regulatory system</keyword>
<dbReference type="InterPro" id="IPR011006">
    <property type="entry name" value="CheY-like_superfamily"/>
</dbReference>
<comment type="caution">
    <text evidence="10">The sequence shown here is derived from an EMBL/GenBank/DDBJ whole genome shotgun (WGS) entry which is preliminary data.</text>
</comment>
<evidence type="ECO:0000313" key="10">
    <source>
        <dbReference type="EMBL" id="MBL0744185.1"/>
    </source>
</evidence>
<evidence type="ECO:0000256" key="1">
    <source>
        <dbReference type="ARBA" id="ARBA00022553"/>
    </source>
</evidence>
<dbReference type="SUPFAM" id="SSF46894">
    <property type="entry name" value="C-terminal effector domain of the bipartite response regulators"/>
    <property type="match status" value="1"/>
</dbReference>
<evidence type="ECO:0000256" key="6">
    <source>
        <dbReference type="PROSITE-ProRule" id="PRU00169"/>
    </source>
</evidence>
<evidence type="ECO:0000256" key="3">
    <source>
        <dbReference type="ARBA" id="ARBA00023015"/>
    </source>
</evidence>
<dbReference type="PROSITE" id="PS51755">
    <property type="entry name" value="OMPR_PHOB"/>
    <property type="match status" value="1"/>
</dbReference>
<gene>
    <name evidence="10" type="ORF">JI741_23335</name>
</gene>
<dbReference type="InterPro" id="IPR039420">
    <property type="entry name" value="WalR-like"/>
</dbReference>
<keyword evidence="1 6" id="KW-0597">Phosphoprotein</keyword>
<dbReference type="PROSITE" id="PS50110">
    <property type="entry name" value="RESPONSE_REGULATORY"/>
    <property type="match status" value="1"/>
</dbReference>
<evidence type="ECO:0000256" key="5">
    <source>
        <dbReference type="ARBA" id="ARBA00023163"/>
    </source>
</evidence>
<dbReference type="PANTHER" id="PTHR48111">
    <property type="entry name" value="REGULATOR OF RPOS"/>
    <property type="match status" value="1"/>
</dbReference>
<dbReference type="PANTHER" id="PTHR48111:SF22">
    <property type="entry name" value="REGULATOR OF RPOS"/>
    <property type="match status" value="1"/>
</dbReference>
<dbReference type="Gene3D" id="6.10.250.690">
    <property type="match status" value="1"/>
</dbReference>
<dbReference type="InterPro" id="IPR016032">
    <property type="entry name" value="Sig_transdc_resp-reg_C-effctor"/>
</dbReference>
<dbReference type="Proteomes" id="UP000613030">
    <property type="component" value="Unassembled WGS sequence"/>
</dbReference>
<evidence type="ECO:0000259" key="8">
    <source>
        <dbReference type="PROSITE" id="PS50110"/>
    </source>
</evidence>
<keyword evidence="5" id="KW-0804">Transcription</keyword>
<evidence type="ECO:0000256" key="2">
    <source>
        <dbReference type="ARBA" id="ARBA00023012"/>
    </source>
</evidence>
<feature type="modified residue" description="4-aspartylphosphate" evidence="6">
    <location>
        <position position="51"/>
    </location>
</feature>
<organism evidence="10 11">
    <name type="scientific">Chryseolinea lacunae</name>
    <dbReference type="NCBI Taxonomy" id="2801331"/>
    <lineage>
        <taxon>Bacteria</taxon>
        <taxon>Pseudomonadati</taxon>
        <taxon>Bacteroidota</taxon>
        <taxon>Cytophagia</taxon>
        <taxon>Cytophagales</taxon>
        <taxon>Fulvivirgaceae</taxon>
        <taxon>Chryseolinea</taxon>
    </lineage>
</organism>
<evidence type="ECO:0000256" key="7">
    <source>
        <dbReference type="PROSITE-ProRule" id="PRU01091"/>
    </source>
</evidence>
<dbReference type="EMBL" id="JAERRB010000009">
    <property type="protein sequence ID" value="MBL0744185.1"/>
    <property type="molecule type" value="Genomic_DNA"/>
</dbReference>
<dbReference type="InterPro" id="IPR001867">
    <property type="entry name" value="OmpR/PhoB-type_DNA-bd"/>
</dbReference>
<reference evidence="10 11" key="1">
    <citation type="submission" date="2021-01" db="EMBL/GenBank/DDBJ databases">
        <title>Chryseolinea sp. Jin1 Genome sequencing and assembly.</title>
        <authorList>
            <person name="Kim I."/>
        </authorList>
    </citation>
    <scope>NUCLEOTIDE SEQUENCE [LARGE SCALE GENOMIC DNA]</scope>
    <source>
        <strain evidence="10 11">Jin1</strain>
    </source>
</reference>
<dbReference type="InterPro" id="IPR036388">
    <property type="entry name" value="WH-like_DNA-bd_sf"/>
</dbReference>